<dbReference type="VEuPathDB" id="FungiDB:FOMG_02357"/>
<dbReference type="Proteomes" id="UP000030703">
    <property type="component" value="Unassembled WGS sequence"/>
</dbReference>
<sequence length="78" mass="8070">MLITGAPVPGASPAVCTSPVILSFVPTSLTTPTNTTATTETAMGKLAILQSTPGLGEIEPWVLDLRTKSGIVTQLEIY</sequence>
<reference evidence="1" key="2">
    <citation type="submission" date="2012-05" db="EMBL/GenBank/DDBJ databases">
        <title>Annotation of the Genome Sequence of Fusarium oxysporum f. sp. melonis 26406.</title>
        <authorList>
            <consortium name="The Broad Institute Genomics Platform"/>
            <person name="Ma L.-J."/>
            <person name="Corby-Kistler H."/>
            <person name="Broz K."/>
            <person name="Gale L.R."/>
            <person name="Jonkers W."/>
            <person name="O'Donnell K."/>
            <person name="Ploetz R."/>
            <person name="Steinberg C."/>
            <person name="Schwartz D.C."/>
            <person name="VanEtten H."/>
            <person name="Zhou S."/>
            <person name="Young S.K."/>
            <person name="Zeng Q."/>
            <person name="Gargeya S."/>
            <person name="Fitzgerald M."/>
            <person name="Abouelleil A."/>
            <person name="Alvarado L."/>
            <person name="Chapman S.B."/>
            <person name="Gainer-Dewar J."/>
            <person name="Goldberg J."/>
            <person name="Griggs A."/>
            <person name="Gujja S."/>
            <person name="Hansen M."/>
            <person name="Howarth C."/>
            <person name="Imamovic A."/>
            <person name="Ireland A."/>
            <person name="Larimer J."/>
            <person name="McCowan C."/>
            <person name="Murphy C."/>
            <person name="Pearson M."/>
            <person name="Poon T.W."/>
            <person name="Priest M."/>
            <person name="Roberts A."/>
            <person name="Saif S."/>
            <person name="Shea T."/>
            <person name="Sykes S."/>
            <person name="Wortman J."/>
            <person name="Nusbaum C."/>
            <person name="Birren B."/>
        </authorList>
    </citation>
    <scope>NUCLEOTIDE SEQUENCE</scope>
    <source>
        <strain evidence="1">26406</strain>
    </source>
</reference>
<name>X0BAL0_FUSOX</name>
<evidence type="ECO:0000313" key="1">
    <source>
        <dbReference type="EMBL" id="EXK49878.1"/>
    </source>
</evidence>
<proteinExistence type="predicted"/>
<organism evidence="1">
    <name type="scientific">Fusarium oxysporum f. sp. melonis 26406</name>
    <dbReference type="NCBI Taxonomy" id="1089452"/>
    <lineage>
        <taxon>Eukaryota</taxon>
        <taxon>Fungi</taxon>
        <taxon>Dikarya</taxon>
        <taxon>Ascomycota</taxon>
        <taxon>Pezizomycotina</taxon>
        <taxon>Sordariomycetes</taxon>
        <taxon>Hypocreomycetidae</taxon>
        <taxon>Hypocreales</taxon>
        <taxon>Nectriaceae</taxon>
        <taxon>Fusarium</taxon>
        <taxon>Fusarium oxysporum species complex</taxon>
    </lineage>
</organism>
<dbReference type="HOGENOM" id="CLU_2622121_0_0_1"/>
<protein>
    <submittedName>
        <fullName evidence="1">Uncharacterized protein</fullName>
    </submittedName>
</protein>
<accession>X0BAL0</accession>
<reference evidence="1" key="1">
    <citation type="submission" date="2012-04" db="EMBL/GenBank/DDBJ databases">
        <title>The Genome Sequence of Fusarium oxysporum melonis.</title>
        <authorList>
            <consortium name="The Broad Institute Genome Sequencing Platform"/>
            <person name="Ma L.-J."/>
            <person name="Gale L.R."/>
            <person name="Schwartz D.C."/>
            <person name="Zhou S."/>
            <person name="Corby-Kistler H."/>
            <person name="Young S.K."/>
            <person name="Zeng Q."/>
            <person name="Gargeya S."/>
            <person name="Fitzgerald M."/>
            <person name="Haas B."/>
            <person name="Abouelleil A."/>
            <person name="Alvarado L."/>
            <person name="Arachchi H.M."/>
            <person name="Berlin A."/>
            <person name="Brown A."/>
            <person name="Chapman S.B."/>
            <person name="Chen Z."/>
            <person name="Dunbar C."/>
            <person name="Freedman E."/>
            <person name="Gearin G."/>
            <person name="Goldberg J."/>
            <person name="Griggs A."/>
            <person name="Gujja S."/>
            <person name="Heiman D."/>
            <person name="Howarth C."/>
            <person name="Larson L."/>
            <person name="Lui A."/>
            <person name="MacDonald P.J.P."/>
            <person name="Montmayeur A."/>
            <person name="Murphy C."/>
            <person name="Neiman D."/>
            <person name="Pearson M."/>
            <person name="Priest M."/>
            <person name="Roberts A."/>
            <person name="Saif S."/>
            <person name="Shea T."/>
            <person name="Shenoy N."/>
            <person name="Sisk P."/>
            <person name="Stolte C."/>
            <person name="Sykes S."/>
            <person name="Wortman J."/>
            <person name="Nusbaum C."/>
            <person name="Birren B."/>
        </authorList>
    </citation>
    <scope>NUCLEOTIDE SEQUENCE</scope>
    <source>
        <strain evidence="1">26406</strain>
    </source>
</reference>
<dbReference type="EMBL" id="JH659329">
    <property type="protein sequence ID" value="EXK49878.1"/>
    <property type="molecule type" value="Genomic_DNA"/>
</dbReference>
<dbReference type="AlphaFoldDB" id="X0BAL0"/>
<gene>
    <name evidence="1" type="ORF">FOMG_02357</name>
</gene>